<evidence type="ECO:0000256" key="2">
    <source>
        <dbReference type="ARBA" id="ARBA00022438"/>
    </source>
</evidence>
<reference evidence="9" key="1">
    <citation type="journal article" date="2018" name="Front. Microbiol.">
        <title>Genome-Based Analysis Reveals the Taxonomy and Diversity of the Family Idiomarinaceae.</title>
        <authorList>
            <person name="Liu Y."/>
            <person name="Lai Q."/>
            <person name="Shao Z."/>
        </authorList>
    </citation>
    <scope>NUCLEOTIDE SEQUENCE [LARGE SCALE GENOMIC DNA]</scope>
    <source>
        <strain evidence="9">c121</strain>
    </source>
</reference>
<protein>
    <submittedName>
        <fullName evidence="8">Leucyl aminopeptidase</fullName>
    </submittedName>
</protein>
<dbReference type="Gene3D" id="3.40.220.10">
    <property type="entry name" value="Leucine Aminopeptidase, subunit E, domain 1"/>
    <property type="match status" value="1"/>
</dbReference>
<keyword evidence="9" id="KW-1185">Reference proteome</keyword>
<dbReference type="CDD" id="cd00433">
    <property type="entry name" value="Peptidase_M17"/>
    <property type="match status" value="1"/>
</dbReference>
<evidence type="ECO:0000256" key="5">
    <source>
        <dbReference type="ARBA" id="ARBA00023211"/>
    </source>
</evidence>
<evidence type="ECO:0000259" key="7">
    <source>
        <dbReference type="PROSITE" id="PS00631"/>
    </source>
</evidence>
<dbReference type="EMBL" id="PIQE01000001">
    <property type="protein sequence ID" value="RUO75146.1"/>
    <property type="molecule type" value="Genomic_DNA"/>
</dbReference>
<evidence type="ECO:0000256" key="4">
    <source>
        <dbReference type="ARBA" id="ARBA00022801"/>
    </source>
</evidence>
<feature type="chain" id="PRO_5019415753" evidence="6">
    <location>
        <begin position="21"/>
        <end position="517"/>
    </location>
</feature>
<comment type="similarity">
    <text evidence="1">Belongs to the peptidase M17 family.</text>
</comment>
<dbReference type="InterPro" id="IPR008283">
    <property type="entry name" value="Peptidase_M17_N"/>
</dbReference>
<keyword evidence="3" id="KW-0645">Protease</keyword>
<dbReference type="AlphaFoldDB" id="A0A432ZB13"/>
<keyword evidence="2 8" id="KW-0031">Aminopeptidase</keyword>
<dbReference type="Pfam" id="PF00883">
    <property type="entry name" value="Peptidase_M17"/>
    <property type="match status" value="1"/>
</dbReference>
<dbReference type="Pfam" id="PF02789">
    <property type="entry name" value="Peptidase_M17_N"/>
    <property type="match status" value="1"/>
</dbReference>
<dbReference type="STRING" id="1122124.GCA_000423165_00191"/>
<evidence type="ECO:0000313" key="9">
    <source>
        <dbReference type="Proteomes" id="UP000287022"/>
    </source>
</evidence>
<feature type="domain" description="Cytosol aminopeptidase" evidence="7">
    <location>
        <begin position="365"/>
        <end position="372"/>
    </location>
</feature>
<keyword evidence="5" id="KW-0464">Manganese</keyword>
<dbReference type="PROSITE" id="PS00631">
    <property type="entry name" value="CYTOSOL_AP"/>
    <property type="match status" value="1"/>
</dbReference>
<evidence type="ECO:0000256" key="1">
    <source>
        <dbReference type="ARBA" id="ARBA00009528"/>
    </source>
</evidence>
<sequence length="517" mass="54789">MKNWLKGLTLSLALSSAALATPDAHAVDQFTDYLKTQHHFAHQHIDGADVLVLPVAEGGLVLPQKWSDAAKQIITDAVALEGFEGKQGQFLELLALPEFYAKRLWLVGTGTELERAAAERIGATLASKLSDKMNTVVVHGKDLNPNQIAAIAHGMDLRSYRFDRYKSEPAARPEYTVHWHGRDEAAAKAAYALTQPVAHGIFVARDITNLPGGDGYPKAIAEMAAEAVANYDIKATVYSPEQVKELGMGALYGVSQGSQHKAHLLVLEYQGGAANEAPIALVGKGNTFDTGGYNLKTSGSSIVRMQTDKAGGAAVIGAVMALAGQQAKVNVAGVVPLSHNLISGTALLPGDVVVTGDGTRVEVVNTDAEGRLILADGIWFARDQLKARAIADIATLTGSKARALGTDYAAIFSEHDALIGAMQAAGELTEEQVWQLPLGPYDGIIDSWLADVQNVGSPGAQAGARFLQHFAKDTPWIHIDMAANAYSTSAKGIHPAGANGYGVRLLSEWVKNYSDAE</sequence>
<organism evidence="8 9">
    <name type="scientific">Pseudidiomarina sediminum</name>
    <dbReference type="NCBI Taxonomy" id="431675"/>
    <lineage>
        <taxon>Bacteria</taxon>
        <taxon>Pseudomonadati</taxon>
        <taxon>Pseudomonadota</taxon>
        <taxon>Gammaproteobacteria</taxon>
        <taxon>Alteromonadales</taxon>
        <taxon>Idiomarinaceae</taxon>
        <taxon>Pseudidiomarina</taxon>
    </lineage>
</organism>
<keyword evidence="4" id="KW-0378">Hydrolase</keyword>
<dbReference type="InterPro" id="IPR000819">
    <property type="entry name" value="Peptidase_M17_C"/>
</dbReference>
<dbReference type="GO" id="GO:0030145">
    <property type="term" value="F:manganese ion binding"/>
    <property type="evidence" value="ECO:0007669"/>
    <property type="project" value="InterPro"/>
</dbReference>
<comment type="caution">
    <text evidence="8">The sequence shown here is derived from an EMBL/GenBank/DDBJ whole genome shotgun (WGS) entry which is preliminary data.</text>
</comment>
<dbReference type="SUPFAM" id="SSF52949">
    <property type="entry name" value="Macro domain-like"/>
    <property type="match status" value="1"/>
</dbReference>
<feature type="signal peptide" evidence="6">
    <location>
        <begin position="1"/>
        <end position="20"/>
    </location>
</feature>
<dbReference type="PANTHER" id="PTHR11963">
    <property type="entry name" value="LEUCINE AMINOPEPTIDASE-RELATED"/>
    <property type="match status" value="1"/>
</dbReference>
<dbReference type="PANTHER" id="PTHR11963:SF23">
    <property type="entry name" value="CYTOSOL AMINOPEPTIDASE"/>
    <property type="match status" value="1"/>
</dbReference>
<dbReference type="PRINTS" id="PR00481">
    <property type="entry name" value="LAMNOPPTDASE"/>
</dbReference>
<dbReference type="GO" id="GO:0006508">
    <property type="term" value="P:proteolysis"/>
    <property type="evidence" value="ECO:0007669"/>
    <property type="project" value="UniProtKB-KW"/>
</dbReference>
<dbReference type="GO" id="GO:0005737">
    <property type="term" value="C:cytoplasm"/>
    <property type="evidence" value="ECO:0007669"/>
    <property type="project" value="InterPro"/>
</dbReference>
<dbReference type="InterPro" id="IPR011356">
    <property type="entry name" value="Leucine_aapep/pepB"/>
</dbReference>
<gene>
    <name evidence="8" type="ORF">CWI80_06105</name>
</gene>
<dbReference type="Gene3D" id="3.40.630.10">
    <property type="entry name" value="Zn peptidases"/>
    <property type="match status" value="1"/>
</dbReference>
<evidence type="ECO:0000256" key="3">
    <source>
        <dbReference type="ARBA" id="ARBA00022670"/>
    </source>
</evidence>
<evidence type="ECO:0000313" key="8">
    <source>
        <dbReference type="EMBL" id="RUO75146.1"/>
    </source>
</evidence>
<dbReference type="InterPro" id="IPR043472">
    <property type="entry name" value="Macro_dom-like"/>
</dbReference>
<name>A0A432ZB13_9GAMM</name>
<dbReference type="GO" id="GO:0070006">
    <property type="term" value="F:metalloaminopeptidase activity"/>
    <property type="evidence" value="ECO:0007669"/>
    <property type="project" value="InterPro"/>
</dbReference>
<evidence type="ECO:0000256" key="6">
    <source>
        <dbReference type="SAM" id="SignalP"/>
    </source>
</evidence>
<dbReference type="Proteomes" id="UP000287022">
    <property type="component" value="Unassembled WGS sequence"/>
</dbReference>
<accession>A0A432ZB13</accession>
<dbReference type="SUPFAM" id="SSF53187">
    <property type="entry name" value="Zn-dependent exopeptidases"/>
    <property type="match status" value="1"/>
</dbReference>
<keyword evidence="6" id="KW-0732">Signal</keyword>
<proteinExistence type="inferred from homology"/>